<dbReference type="Ensembl" id="ENSCGRT00001016031.1">
    <property type="protein sequence ID" value="ENSCGRP00001011798.1"/>
    <property type="gene ID" value="ENSCGRG00001013360.1"/>
</dbReference>
<proteinExistence type="predicted"/>
<organism evidence="1 2">
    <name type="scientific">Cricetulus griseus</name>
    <name type="common">Chinese hamster</name>
    <name type="synonym">Cricetulus barabensis griseus</name>
    <dbReference type="NCBI Taxonomy" id="10029"/>
    <lineage>
        <taxon>Eukaryota</taxon>
        <taxon>Metazoa</taxon>
        <taxon>Chordata</taxon>
        <taxon>Craniata</taxon>
        <taxon>Vertebrata</taxon>
        <taxon>Euteleostomi</taxon>
        <taxon>Mammalia</taxon>
        <taxon>Eutheria</taxon>
        <taxon>Euarchontoglires</taxon>
        <taxon>Glires</taxon>
        <taxon>Rodentia</taxon>
        <taxon>Myomorpha</taxon>
        <taxon>Muroidea</taxon>
        <taxon>Cricetidae</taxon>
        <taxon>Cricetinae</taxon>
        <taxon>Cricetulus</taxon>
    </lineage>
</organism>
<evidence type="ECO:0000313" key="1">
    <source>
        <dbReference type="Ensembl" id="ENSCGRP00001011798.1"/>
    </source>
</evidence>
<name>A0A8C2QH39_CRIGR</name>
<sequence>IVALHLVSSLLSSAGSPLGSLPLSSHEDYPRVECHMSPVPLSLCLPQLSPFNMLFLAKSSAWVLFLTCYRLQA</sequence>
<accession>A0A8C2QH39</accession>
<dbReference type="AlphaFoldDB" id="A0A8C2QH39"/>
<dbReference type="Proteomes" id="UP000694386">
    <property type="component" value="Unplaced"/>
</dbReference>
<protein>
    <submittedName>
        <fullName evidence="1">Uncharacterized protein</fullName>
    </submittedName>
</protein>
<reference evidence="1" key="2">
    <citation type="submission" date="2025-09" db="UniProtKB">
        <authorList>
            <consortium name="Ensembl"/>
        </authorList>
    </citation>
    <scope>IDENTIFICATION</scope>
</reference>
<evidence type="ECO:0000313" key="2">
    <source>
        <dbReference type="Proteomes" id="UP000694386"/>
    </source>
</evidence>
<reference evidence="1" key="1">
    <citation type="submission" date="2025-08" db="UniProtKB">
        <authorList>
            <consortium name="Ensembl"/>
        </authorList>
    </citation>
    <scope>IDENTIFICATION</scope>
</reference>